<sequence>MTVGARGTWNNPLARAMRSDLGSAIQGGVLSNISRFATLEPNYRVLKGARGHTSHSRTSGKKDFCQSPTLFASWRLPRFRHLHEGINQCASAPLSWKRLEKNVIPKSGTAC</sequence>
<gene>
    <name evidence="1" type="ORF">FA13DRAFT_1402480</name>
</gene>
<accession>A0A4Y7SPJ1</accession>
<organism evidence="1 2">
    <name type="scientific">Coprinellus micaceus</name>
    <name type="common">Glistening ink-cap mushroom</name>
    <name type="synonym">Coprinus micaceus</name>
    <dbReference type="NCBI Taxonomy" id="71717"/>
    <lineage>
        <taxon>Eukaryota</taxon>
        <taxon>Fungi</taxon>
        <taxon>Dikarya</taxon>
        <taxon>Basidiomycota</taxon>
        <taxon>Agaricomycotina</taxon>
        <taxon>Agaricomycetes</taxon>
        <taxon>Agaricomycetidae</taxon>
        <taxon>Agaricales</taxon>
        <taxon>Agaricineae</taxon>
        <taxon>Psathyrellaceae</taxon>
        <taxon>Coprinellus</taxon>
    </lineage>
</organism>
<name>A0A4Y7SPJ1_COPMI</name>
<dbReference type="AlphaFoldDB" id="A0A4Y7SPJ1"/>
<dbReference type="EMBL" id="QPFP01000074">
    <property type="protein sequence ID" value="TEB23776.1"/>
    <property type="molecule type" value="Genomic_DNA"/>
</dbReference>
<reference evidence="1 2" key="1">
    <citation type="journal article" date="2019" name="Nat. Ecol. Evol.">
        <title>Megaphylogeny resolves global patterns of mushroom evolution.</title>
        <authorList>
            <person name="Varga T."/>
            <person name="Krizsan K."/>
            <person name="Foldi C."/>
            <person name="Dima B."/>
            <person name="Sanchez-Garcia M."/>
            <person name="Sanchez-Ramirez S."/>
            <person name="Szollosi G.J."/>
            <person name="Szarkandi J.G."/>
            <person name="Papp V."/>
            <person name="Albert L."/>
            <person name="Andreopoulos W."/>
            <person name="Angelini C."/>
            <person name="Antonin V."/>
            <person name="Barry K.W."/>
            <person name="Bougher N.L."/>
            <person name="Buchanan P."/>
            <person name="Buyck B."/>
            <person name="Bense V."/>
            <person name="Catcheside P."/>
            <person name="Chovatia M."/>
            <person name="Cooper J."/>
            <person name="Damon W."/>
            <person name="Desjardin D."/>
            <person name="Finy P."/>
            <person name="Geml J."/>
            <person name="Haridas S."/>
            <person name="Hughes K."/>
            <person name="Justo A."/>
            <person name="Karasinski D."/>
            <person name="Kautmanova I."/>
            <person name="Kiss B."/>
            <person name="Kocsube S."/>
            <person name="Kotiranta H."/>
            <person name="LaButti K.M."/>
            <person name="Lechner B.E."/>
            <person name="Liimatainen K."/>
            <person name="Lipzen A."/>
            <person name="Lukacs Z."/>
            <person name="Mihaltcheva S."/>
            <person name="Morgado L.N."/>
            <person name="Niskanen T."/>
            <person name="Noordeloos M.E."/>
            <person name="Ohm R.A."/>
            <person name="Ortiz-Santana B."/>
            <person name="Ovrebo C."/>
            <person name="Racz N."/>
            <person name="Riley R."/>
            <person name="Savchenko A."/>
            <person name="Shiryaev A."/>
            <person name="Soop K."/>
            <person name="Spirin V."/>
            <person name="Szebenyi C."/>
            <person name="Tomsovsky M."/>
            <person name="Tulloss R.E."/>
            <person name="Uehling J."/>
            <person name="Grigoriev I.V."/>
            <person name="Vagvolgyi C."/>
            <person name="Papp T."/>
            <person name="Martin F.M."/>
            <person name="Miettinen O."/>
            <person name="Hibbett D.S."/>
            <person name="Nagy L.G."/>
        </authorList>
    </citation>
    <scope>NUCLEOTIDE SEQUENCE [LARGE SCALE GENOMIC DNA]</scope>
    <source>
        <strain evidence="1 2">FP101781</strain>
    </source>
</reference>
<keyword evidence="2" id="KW-1185">Reference proteome</keyword>
<proteinExistence type="predicted"/>
<protein>
    <submittedName>
        <fullName evidence="1">Uncharacterized protein</fullName>
    </submittedName>
</protein>
<dbReference type="Proteomes" id="UP000298030">
    <property type="component" value="Unassembled WGS sequence"/>
</dbReference>
<evidence type="ECO:0000313" key="2">
    <source>
        <dbReference type="Proteomes" id="UP000298030"/>
    </source>
</evidence>
<evidence type="ECO:0000313" key="1">
    <source>
        <dbReference type="EMBL" id="TEB23776.1"/>
    </source>
</evidence>
<comment type="caution">
    <text evidence="1">The sequence shown here is derived from an EMBL/GenBank/DDBJ whole genome shotgun (WGS) entry which is preliminary data.</text>
</comment>